<protein>
    <submittedName>
        <fullName evidence="4">Serine hydrolase domain-containing protein</fullName>
        <ecNumber evidence="4">3.-.-.-</ecNumber>
    </submittedName>
</protein>
<keyword evidence="2" id="KW-0732">Signal</keyword>
<proteinExistence type="predicted"/>
<dbReference type="GO" id="GO:0016787">
    <property type="term" value="F:hydrolase activity"/>
    <property type="evidence" value="ECO:0007669"/>
    <property type="project" value="UniProtKB-KW"/>
</dbReference>
<dbReference type="InterPro" id="IPR001466">
    <property type="entry name" value="Beta-lactam-related"/>
</dbReference>
<dbReference type="PANTHER" id="PTHR46825">
    <property type="entry name" value="D-ALANYL-D-ALANINE-CARBOXYPEPTIDASE/ENDOPEPTIDASE AMPH"/>
    <property type="match status" value="1"/>
</dbReference>
<feature type="compositionally biased region" description="Low complexity" evidence="1">
    <location>
        <begin position="408"/>
        <end position="430"/>
    </location>
</feature>
<keyword evidence="4" id="KW-0378">Hydrolase</keyword>
<dbReference type="EC" id="3.-.-.-" evidence="4"/>
<dbReference type="EMBL" id="JBHSOF010000001">
    <property type="protein sequence ID" value="MFC5661576.1"/>
    <property type="molecule type" value="Genomic_DNA"/>
</dbReference>
<evidence type="ECO:0000259" key="3">
    <source>
        <dbReference type="Pfam" id="PF00144"/>
    </source>
</evidence>
<dbReference type="SUPFAM" id="SSF56601">
    <property type="entry name" value="beta-lactamase/transpeptidase-like"/>
    <property type="match status" value="1"/>
</dbReference>
<reference evidence="5" key="1">
    <citation type="journal article" date="2019" name="Int. J. Syst. Evol. Microbiol.">
        <title>The Global Catalogue of Microorganisms (GCM) 10K type strain sequencing project: providing services to taxonomists for standard genome sequencing and annotation.</title>
        <authorList>
            <consortium name="The Broad Institute Genomics Platform"/>
            <consortium name="The Broad Institute Genome Sequencing Center for Infectious Disease"/>
            <person name="Wu L."/>
            <person name="Ma J."/>
        </authorList>
    </citation>
    <scope>NUCLEOTIDE SEQUENCE [LARGE SCALE GENOMIC DNA]</scope>
    <source>
        <strain evidence="5">CGMCC 4.1437</strain>
    </source>
</reference>
<dbReference type="InterPro" id="IPR050491">
    <property type="entry name" value="AmpC-like"/>
</dbReference>
<dbReference type="RefSeq" id="WP_380223134.1">
    <property type="nucleotide sequence ID" value="NZ_JBHSOF010000001.1"/>
</dbReference>
<gene>
    <name evidence="4" type="ORF">ACFP3U_01120</name>
</gene>
<evidence type="ECO:0000313" key="4">
    <source>
        <dbReference type="EMBL" id="MFC5661576.1"/>
    </source>
</evidence>
<evidence type="ECO:0000256" key="2">
    <source>
        <dbReference type="SAM" id="SignalP"/>
    </source>
</evidence>
<feature type="signal peptide" evidence="2">
    <location>
        <begin position="1"/>
        <end position="23"/>
    </location>
</feature>
<dbReference type="PANTHER" id="PTHR46825:SF7">
    <property type="entry name" value="D-ALANYL-D-ALANINE CARBOXYPEPTIDASE"/>
    <property type="match status" value="1"/>
</dbReference>
<dbReference type="Proteomes" id="UP001595975">
    <property type="component" value="Unassembled WGS sequence"/>
</dbReference>
<comment type="caution">
    <text evidence="4">The sequence shown here is derived from an EMBL/GenBank/DDBJ whole genome shotgun (WGS) entry which is preliminary data.</text>
</comment>
<dbReference type="Gene3D" id="3.40.710.10">
    <property type="entry name" value="DD-peptidase/beta-lactamase superfamily"/>
    <property type="match status" value="1"/>
</dbReference>
<evidence type="ECO:0000256" key="1">
    <source>
        <dbReference type="SAM" id="MobiDB-lite"/>
    </source>
</evidence>
<dbReference type="Pfam" id="PF00144">
    <property type="entry name" value="Beta-lactamase"/>
    <property type="match status" value="1"/>
</dbReference>
<organism evidence="4 5">
    <name type="scientific">Kitasatospora misakiensis</name>
    <dbReference type="NCBI Taxonomy" id="67330"/>
    <lineage>
        <taxon>Bacteria</taxon>
        <taxon>Bacillati</taxon>
        <taxon>Actinomycetota</taxon>
        <taxon>Actinomycetes</taxon>
        <taxon>Kitasatosporales</taxon>
        <taxon>Streptomycetaceae</taxon>
        <taxon>Kitasatospora</taxon>
    </lineage>
</organism>
<keyword evidence="5" id="KW-1185">Reference proteome</keyword>
<evidence type="ECO:0000313" key="5">
    <source>
        <dbReference type="Proteomes" id="UP001595975"/>
    </source>
</evidence>
<feature type="compositionally biased region" description="Pro residues" evidence="1">
    <location>
        <begin position="397"/>
        <end position="407"/>
    </location>
</feature>
<feature type="domain" description="Beta-lactamase-related" evidence="3">
    <location>
        <begin position="53"/>
        <end position="377"/>
    </location>
</feature>
<name>A0ABW0WZA8_9ACTN</name>
<sequence length="430" mass="44670">MRVVAVALAGAGLVGVVAPTAGALGASKPTEVVTVTGTQDGGGAPRGVDARVLDAAVRGMVDPGGASATLARVSERGRTVWKGAAGTADFTTGAPASTDGLFRIGSVTKTFVSTVVLQLVAEGRLGLDDPVESLLPGAVPNGRNITLRQLLNHTSGLFNYTEDPSFAFEEDPAGIRRWLDVDRWTRYTPQQLVALANAHPPYFEPGRGWHYSNTNYIVVGQIIERVTGHSWEQEVDRRIIRRLGLTRTSMPTHSTTIPGPHAHGYYKLPAGPADTTELDPSMAGAAGAGISTTADLTTFVTALMGGRLLPRPLLAEMTTVAPQSGETEYGLGIHRMRTPCGPVWGHGGGIPGYNTFMYADGDLRREFVASVNAFDVADLPATNAAFETLLNTGTCGGPPPATTPAPAAPTVSLPAPAGPAALRPAADPAG</sequence>
<dbReference type="InterPro" id="IPR012338">
    <property type="entry name" value="Beta-lactam/transpept-like"/>
</dbReference>
<feature type="region of interest" description="Disordered" evidence="1">
    <location>
        <begin position="395"/>
        <end position="430"/>
    </location>
</feature>
<accession>A0ABW0WZA8</accession>
<feature type="chain" id="PRO_5047421881" evidence="2">
    <location>
        <begin position="24"/>
        <end position="430"/>
    </location>
</feature>